<feature type="chain" id="PRO_5012890668" description="PA14 domain protein" evidence="1">
    <location>
        <begin position="24"/>
        <end position="674"/>
    </location>
</feature>
<accession>A0A1W6LIU6</accession>
<evidence type="ECO:0000313" key="3">
    <source>
        <dbReference type="Proteomes" id="UP000193334"/>
    </source>
</evidence>
<keyword evidence="1" id="KW-0732">Signal</keyword>
<reference evidence="3" key="1">
    <citation type="submission" date="2017-04" db="EMBL/GenBank/DDBJ databases">
        <title>Comparative genomics and description of representatives of a novel lineage of planctomycetes thriving in anoxic sediments.</title>
        <authorList>
            <person name="Spring S."/>
            <person name="Bunk B."/>
            <person name="Sproer C."/>
        </authorList>
    </citation>
    <scope>NUCLEOTIDE SEQUENCE [LARGE SCALE GENOMIC DNA]</scope>
    <source>
        <strain evidence="3">ST-PulAB-D4</strain>
    </source>
</reference>
<dbReference type="EMBL" id="CP021023">
    <property type="protein sequence ID" value="ARN55666.1"/>
    <property type="molecule type" value="Genomic_DNA"/>
</dbReference>
<name>A0A1W6LIU6_9BACT</name>
<protein>
    <recommendedName>
        <fullName evidence="4">PA14 domain protein</fullName>
    </recommendedName>
</protein>
<sequence precursor="true">MTALRFNILSIAVLALCCCVSMAETPDFGNNWQNAHLFNADESFVEGVLDAGGDVDWLKFIPSPQSIYAVTCINPESNYKEFQIFSANKYNSMICEITSDESIFNTSCTFYIYCETAAPIFIKAYDGAGSYEITAMLEQSFALDSYPDICSSPYSITLTGAITVVEGVIDNADIANPDKDCFTFDAVSHQKYRIYCTGIDSTNVRIDVLDENGKELQSNKDEVTYLSESGADCRIRIESQNRSHWKLGNYYQLVIEDLGYISDDHSDRFDFATTINTDSSTVSGSLDYLTSLDNDEDIFVFDCPGTRLYRFNYHADSTSLKRLKMYNSGYYDVLESFHKSSFPYFELDPNSSFEFSVEEPGPVYIKIYTENSSIGDGEYYFSIEDLGQIGDNYSNDPLAPTPITSANTTKAGTVVFASDGAAADYFTFNAQEGKIYKIRLYQPFGSEDSKIKYAMYEDIYQSPLIESYVDKYFAAPEDKTYTFRISPNHSLVRNQGSYYEFTIEEAGSFTDNQPSSWTQAMHLVNDGSTFNASIDYSTNLNYDLDYYSFTAPSDGTYTITGTEYISGSLWFRLFSKKTYDSPGSFEVSGSDSVSYNLTAGEYILKVEHDNPHGQRTGNYQITVESPPFFCGDLDHPYPPGDINQDCITDLSDYSLLASDWLTCTDPNPPCNYAP</sequence>
<keyword evidence="3" id="KW-1185">Reference proteome</keyword>
<dbReference type="KEGG" id="pbp:STSP1_00026"/>
<gene>
    <name evidence="2" type="ORF">STSP1_00026</name>
</gene>
<evidence type="ECO:0000256" key="1">
    <source>
        <dbReference type="SAM" id="SignalP"/>
    </source>
</evidence>
<dbReference type="RefSeq" id="WP_085754399.1">
    <property type="nucleotide sequence ID" value="NZ_CP021023.1"/>
</dbReference>
<dbReference type="Proteomes" id="UP000193334">
    <property type="component" value="Chromosome"/>
</dbReference>
<dbReference type="AlphaFoldDB" id="A0A1W6LIU6"/>
<evidence type="ECO:0000313" key="2">
    <source>
        <dbReference type="EMBL" id="ARN55666.1"/>
    </source>
</evidence>
<feature type="signal peptide" evidence="1">
    <location>
        <begin position="1"/>
        <end position="23"/>
    </location>
</feature>
<proteinExistence type="predicted"/>
<organism evidence="2 3">
    <name type="scientific">Sedimentisphaera salicampi</name>
    <dbReference type="NCBI Taxonomy" id="1941349"/>
    <lineage>
        <taxon>Bacteria</taxon>
        <taxon>Pseudomonadati</taxon>
        <taxon>Planctomycetota</taxon>
        <taxon>Phycisphaerae</taxon>
        <taxon>Sedimentisphaerales</taxon>
        <taxon>Sedimentisphaeraceae</taxon>
        <taxon>Sedimentisphaera</taxon>
    </lineage>
</organism>
<evidence type="ECO:0008006" key="4">
    <source>
        <dbReference type="Google" id="ProtNLM"/>
    </source>
</evidence>
<dbReference type="Gene3D" id="2.60.120.380">
    <property type="match status" value="3"/>
</dbReference>
<dbReference type="STRING" id="1941349.STSP1_00026"/>